<dbReference type="Proteomes" id="UP000607197">
    <property type="component" value="Unassembled WGS sequence"/>
</dbReference>
<reference evidence="1" key="1">
    <citation type="journal article" date="2014" name="Int. J. Syst. Evol. Microbiol.">
        <title>Complete genome sequence of Corynebacterium casei LMG S-19264T (=DSM 44701T), isolated from a smear-ripened cheese.</title>
        <authorList>
            <consortium name="US DOE Joint Genome Institute (JGI-PGF)"/>
            <person name="Walter F."/>
            <person name="Albersmeier A."/>
            <person name="Kalinowski J."/>
            <person name="Ruckert C."/>
        </authorList>
    </citation>
    <scope>NUCLEOTIDE SEQUENCE</scope>
    <source>
        <strain evidence="1">JCM 19596</strain>
    </source>
</reference>
<protein>
    <submittedName>
        <fullName evidence="1">Uncharacterized protein</fullName>
    </submittedName>
</protein>
<evidence type="ECO:0000313" key="1">
    <source>
        <dbReference type="EMBL" id="GGL64423.1"/>
    </source>
</evidence>
<evidence type="ECO:0000313" key="2">
    <source>
        <dbReference type="Proteomes" id="UP000607197"/>
    </source>
</evidence>
<keyword evidence="2" id="KW-1185">Reference proteome</keyword>
<organism evidence="1 2">
    <name type="scientific">Halocalculus aciditolerans</name>
    <dbReference type="NCBI Taxonomy" id="1383812"/>
    <lineage>
        <taxon>Archaea</taxon>
        <taxon>Methanobacteriati</taxon>
        <taxon>Methanobacteriota</taxon>
        <taxon>Stenosarchaea group</taxon>
        <taxon>Halobacteria</taxon>
        <taxon>Halobacteriales</taxon>
        <taxon>Halobacteriaceae</taxon>
        <taxon>Halocalculus</taxon>
    </lineage>
</organism>
<dbReference type="RefSeq" id="WP_188979074.1">
    <property type="nucleotide sequence ID" value="NZ_BMPG01000003.1"/>
</dbReference>
<dbReference type="EMBL" id="BMPG01000003">
    <property type="protein sequence ID" value="GGL64423.1"/>
    <property type="molecule type" value="Genomic_DNA"/>
</dbReference>
<proteinExistence type="predicted"/>
<name>A0A830FDH4_9EURY</name>
<sequence>MTDSDFTEEDAKEAFGEISDNFNILMGAKTGKLEPPVSIETSFSGSLAEATGSARHVCDFIEEAGHGYEADEEHLGEAEPLPSNDERHRFKITVTSKQES</sequence>
<comment type="caution">
    <text evidence="1">The sequence shown here is derived from an EMBL/GenBank/DDBJ whole genome shotgun (WGS) entry which is preliminary data.</text>
</comment>
<gene>
    <name evidence="1" type="ORF">GCM10009039_22900</name>
</gene>
<dbReference type="AlphaFoldDB" id="A0A830FDH4"/>
<accession>A0A830FDH4</accession>
<reference evidence="1" key="2">
    <citation type="submission" date="2020-09" db="EMBL/GenBank/DDBJ databases">
        <authorList>
            <person name="Sun Q."/>
            <person name="Ohkuma M."/>
        </authorList>
    </citation>
    <scope>NUCLEOTIDE SEQUENCE</scope>
    <source>
        <strain evidence="1">JCM 19596</strain>
    </source>
</reference>